<dbReference type="InterPro" id="IPR012347">
    <property type="entry name" value="Ferritin-like"/>
</dbReference>
<reference evidence="3 4" key="1">
    <citation type="submission" date="2023-01" db="EMBL/GenBank/DDBJ databases">
        <title>Novel species of the genus Asticcacaulis isolated from rivers.</title>
        <authorList>
            <person name="Lu H."/>
        </authorList>
    </citation>
    <scope>NUCLEOTIDE SEQUENCE [LARGE SCALE GENOMIC DNA]</scope>
    <source>
        <strain evidence="3 4">BYS171W</strain>
    </source>
</reference>
<feature type="transmembrane region" description="Helical" evidence="1">
    <location>
        <begin position="20"/>
        <end position="39"/>
    </location>
</feature>
<keyword evidence="1" id="KW-0472">Membrane</keyword>
<dbReference type="PANTHER" id="PTHR38593">
    <property type="entry name" value="BLR2558 PROTEIN"/>
    <property type="match status" value="1"/>
</dbReference>
<name>A0ABT5HTF7_9CAUL</name>
<dbReference type="RefSeq" id="WP_272747702.1">
    <property type="nucleotide sequence ID" value="NZ_JAQQKX010000005.1"/>
</dbReference>
<dbReference type="EMBL" id="JAQQKX010000005">
    <property type="protein sequence ID" value="MDC7683227.1"/>
    <property type="molecule type" value="Genomic_DNA"/>
</dbReference>
<organism evidence="3 4">
    <name type="scientific">Asticcacaulis aquaticus</name>
    <dbReference type="NCBI Taxonomy" id="2984212"/>
    <lineage>
        <taxon>Bacteria</taxon>
        <taxon>Pseudomonadati</taxon>
        <taxon>Pseudomonadota</taxon>
        <taxon>Alphaproteobacteria</taxon>
        <taxon>Caulobacterales</taxon>
        <taxon>Caulobacteraceae</taxon>
        <taxon>Asticcacaulis</taxon>
    </lineage>
</organism>
<protein>
    <submittedName>
        <fullName evidence="3">DUF4142 domain-containing protein</fullName>
    </submittedName>
</protein>
<keyword evidence="1" id="KW-0812">Transmembrane</keyword>
<dbReference type="Gene3D" id="1.20.1260.10">
    <property type="match status" value="1"/>
</dbReference>
<dbReference type="Proteomes" id="UP001214854">
    <property type="component" value="Unassembled WGS sequence"/>
</dbReference>
<evidence type="ECO:0000259" key="2">
    <source>
        <dbReference type="Pfam" id="PF13628"/>
    </source>
</evidence>
<sequence length="200" mass="21428">MALLSRTPFSHSGPAPTLRTALIAGSLVAVAALAAKYAADRWKARPKAAPLEAGDFATRARSLNRFVVSASHIAQSKAQDNAVFALAEHFIEAHKTTEADFDDAIVSEALWMSARVLSPAHEAALDHLRHASLQDFDAAYIEAMIEAHKAAVRDFAAYAKSGESGDLRTLAGSVVALWQDHLDRLNRSAIEPASSDQKAD</sequence>
<gene>
    <name evidence="3" type="ORF">PQU92_08055</name>
</gene>
<dbReference type="Pfam" id="PF13628">
    <property type="entry name" value="DUF4142"/>
    <property type="match status" value="1"/>
</dbReference>
<evidence type="ECO:0000313" key="3">
    <source>
        <dbReference type="EMBL" id="MDC7683227.1"/>
    </source>
</evidence>
<evidence type="ECO:0000313" key="4">
    <source>
        <dbReference type="Proteomes" id="UP001214854"/>
    </source>
</evidence>
<accession>A0ABT5HTF7</accession>
<dbReference type="PANTHER" id="PTHR38593:SF1">
    <property type="entry name" value="BLR2558 PROTEIN"/>
    <property type="match status" value="1"/>
</dbReference>
<dbReference type="InterPro" id="IPR025419">
    <property type="entry name" value="DUF4142"/>
</dbReference>
<feature type="domain" description="DUF4142" evidence="2">
    <location>
        <begin position="55"/>
        <end position="185"/>
    </location>
</feature>
<keyword evidence="1" id="KW-1133">Transmembrane helix</keyword>
<keyword evidence="4" id="KW-1185">Reference proteome</keyword>
<comment type="caution">
    <text evidence="3">The sequence shown here is derived from an EMBL/GenBank/DDBJ whole genome shotgun (WGS) entry which is preliminary data.</text>
</comment>
<proteinExistence type="predicted"/>
<evidence type="ECO:0000256" key="1">
    <source>
        <dbReference type="SAM" id="Phobius"/>
    </source>
</evidence>